<evidence type="ECO:0000256" key="12">
    <source>
        <dbReference type="SAM" id="SignalP"/>
    </source>
</evidence>
<evidence type="ECO:0000256" key="11">
    <source>
        <dbReference type="PROSITE-ProRule" id="PRU01011"/>
    </source>
</evidence>
<dbReference type="PANTHER" id="PTHR10201:SF291">
    <property type="entry name" value="MATRIX METALLOPROTEINASE 1, ISOFORM C-RELATED"/>
    <property type="match status" value="1"/>
</dbReference>
<evidence type="ECO:0000256" key="6">
    <source>
        <dbReference type="ARBA" id="ARBA00022833"/>
    </source>
</evidence>
<dbReference type="InterPro" id="IPR002477">
    <property type="entry name" value="Peptidoglycan-bd-like"/>
</dbReference>
<feature type="binding site" evidence="9">
    <location>
        <position position="553"/>
    </location>
    <ligand>
        <name>Ca(2+)</name>
        <dbReference type="ChEBI" id="CHEBI:29108"/>
        <label>3</label>
    </ligand>
</feature>
<dbReference type="InterPro" id="IPR021190">
    <property type="entry name" value="Pept_M10A"/>
</dbReference>
<keyword evidence="15" id="KW-1185">Reference proteome</keyword>
<dbReference type="GO" id="GO:0004222">
    <property type="term" value="F:metalloendopeptidase activity"/>
    <property type="evidence" value="ECO:0000318"/>
    <property type="project" value="GO_Central"/>
</dbReference>
<evidence type="ECO:0000313" key="14">
    <source>
        <dbReference type="EMBL" id="KYB27148.1"/>
    </source>
</evidence>
<dbReference type="Gene3D" id="2.110.10.10">
    <property type="entry name" value="Hemopexin-like domain"/>
    <property type="match status" value="2"/>
</dbReference>
<feature type="binding site" evidence="9">
    <location>
        <position position="568"/>
    </location>
    <ligand>
        <name>Ca(2+)</name>
        <dbReference type="ChEBI" id="CHEBI:29108"/>
        <label>2</label>
    </ligand>
</feature>
<comment type="similarity">
    <text evidence="1">Belongs to the peptidase M10A family.</text>
</comment>
<feature type="binding site" evidence="9">
    <location>
        <position position="699"/>
    </location>
    <ligand>
        <name>Ca(2+)</name>
        <dbReference type="ChEBI" id="CHEBI:29108"/>
        <label>4</label>
    </ligand>
</feature>
<keyword evidence="2" id="KW-0645">Protease</keyword>
<feature type="binding site" evidence="9">
    <location>
        <position position="570"/>
    </location>
    <ligand>
        <name>Ca(2+)</name>
        <dbReference type="ChEBI" id="CHEBI:29108"/>
        <label>2</label>
    </ligand>
</feature>
<feature type="binding site" evidence="9">
    <location>
        <position position="608"/>
    </location>
    <ligand>
        <name>Zn(2+)</name>
        <dbReference type="ChEBI" id="CHEBI:29105"/>
        <label>2</label>
        <note>catalytic</note>
    </ligand>
</feature>
<dbReference type="SMART" id="SM00120">
    <property type="entry name" value="HX"/>
    <property type="match status" value="5"/>
</dbReference>
<evidence type="ECO:0000259" key="13">
    <source>
        <dbReference type="SMART" id="SM00235"/>
    </source>
</evidence>
<comment type="cofactor">
    <cofactor evidence="9">
        <name>Zn(2+)</name>
        <dbReference type="ChEBI" id="CHEBI:29105"/>
    </cofactor>
    <text evidence="9">Binds 2 Zn(2+) ions per subunit.</text>
</comment>
<feature type="binding site" evidence="9">
    <location>
        <position position="554"/>
    </location>
    <ligand>
        <name>Ca(2+)</name>
        <dbReference type="ChEBI" id="CHEBI:29108"/>
        <label>3</label>
    </ligand>
</feature>
<evidence type="ECO:0000256" key="5">
    <source>
        <dbReference type="ARBA" id="ARBA00022801"/>
    </source>
</evidence>
<organism evidence="14 15">
    <name type="scientific">Tribolium castaneum</name>
    <name type="common">Red flour beetle</name>
    <dbReference type="NCBI Taxonomy" id="7070"/>
    <lineage>
        <taxon>Eukaryota</taxon>
        <taxon>Metazoa</taxon>
        <taxon>Ecdysozoa</taxon>
        <taxon>Arthropoda</taxon>
        <taxon>Hexapoda</taxon>
        <taxon>Insecta</taxon>
        <taxon>Pterygota</taxon>
        <taxon>Neoptera</taxon>
        <taxon>Endopterygota</taxon>
        <taxon>Coleoptera</taxon>
        <taxon>Polyphaga</taxon>
        <taxon>Cucujiformia</taxon>
        <taxon>Tenebrionidae</taxon>
        <taxon>Tenebrionidae incertae sedis</taxon>
        <taxon>Tribolium</taxon>
    </lineage>
</organism>
<dbReference type="Pfam" id="PF00413">
    <property type="entry name" value="Peptidase_M10"/>
    <property type="match status" value="2"/>
</dbReference>
<keyword evidence="10" id="KW-1015">Disulfide bond</keyword>
<dbReference type="SMART" id="SM00235">
    <property type="entry name" value="ZnMc"/>
    <property type="match status" value="2"/>
</dbReference>
<feature type="binding site" evidence="9">
    <location>
        <position position="598"/>
    </location>
    <ligand>
        <name>Zn(2+)</name>
        <dbReference type="ChEBI" id="CHEBI:29105"/>
        <label>2</label>
        <note>catalytic</note>
    </ligand>
</feature>
<evidence type="ECO:0000256" key="7">
    <source>
        <dbReference type="ARBA" id="ARBA00023049"/>
    </source>
</evidence>
<dbReference type="PANTHER" id="PTHR10201">
    <property type="entry name" value="MATRIX METALLOPROTEINASE"/>
    <property type="match status" value="1"/>
</dbReference>
<feature type="signal peptide" evidence="12">
    <location>
        <begin position="1"/>
        <end position="18"/>
    </location>
</feature>
<dbReference type="FunFam" id="2.110.10.10:FF:000034">
    <property type="entry name" value="Stromelysin-1-like Protein"/>
    <property type="match status" value="2"/>
</dbReference>
<dbReference type="Proteomes" id="UP000007266">
    <property type="component" value="Linkage group 5"/>
</dbReference>
<dbReference type="InterPro" id="IPR036375">
    <property type="entry name" value="Hemopexin-like_dom_sf"/>
</dbReference>
<feature type="binding site" evidence="9">
    <location>
        <position position="745"/>
    </location>
    <ligand>
        <name>Ca(2+)</name>
        <dbReference type="ChEBI" id="CHEBI:29108"/>
        <label>5</label>
    </ligand>
</feature>
<dbReference type="GO" id="GO:0006508">
    <property type="term" value="P:proteolysis"/>
    <property type="evidence" value="ECO:0007669"/>
    <property type="project" value="UniProtKB-KW"/>
</dbReference>
<dbReference type="Pfam" id="PF01471">
    <property type="entry name" value="PG_binding_1"/>
    <property type="match status" value="2"/>
</dbReference>
<feature type="binding site" evidence="9">
    <location>
        <position position="577"/>
    </location>
    <ligand>
        <name>Ca(2+)</name>
        <dbReference type="ChEBI" id="CHEBI:29108"/>
        <label>1</label>
    </ligand>
</feature>
<feature type="repeat" description="Hemopexin" evidence="11">
    <location>
        <begin position="739"/>
        <end position="789"/>
    </location>
</feature>
<keyword evidence="3 9" id="KW-0479">Metal-binding</keyword>
<dbReference type="OMA" id="CINPFAN"/>
<dbReference type="InParanoid" id="A0A139WGM8"/>
<dbReference type="InterPro" id="IPR018487">
    <property type="entry name" value="Hemopexin-like_repeat"/>
</dbReference>
<accession>A0A139WGM8</accession>
<gene>
    <name evidence="14" type="primary">AUGUSTUS-3.0.2_33109</name>
    <name evidence="14" type="ORF">TcasGA2_TC033109</name>
</gene>
<dbReference type="InterPro" id="IPR001818">
    <property type="entry name" value="Pept_M10_metallopeptidase"/>
</dbReference>
<proteinExistence type="inferred from homology"/>
<dbReference type="SUPFAM" id="SSF47090">
    <property type="entry name" value="PGBD-like"/>
    <property type="match status" value="2"/>
</dbReference>
<feature type="binding site" evidence="9">
    <location>
        <position position="602"/>
    </location>
    <ligand>
        <name>Zn(2+)</name>
        <dbReference type="ChEBI" id="CHEBI:29105"/>
        <label>2</label>
        <note>catalytic</note>
    </ligand>
</feature>
<evidence type="ECO:0000256" key="3">
    <source>
        <dbReference type="ARBA" id="ARBA00022723"/>
    </source>
</evidence>
<feature type="repeat" description="Hemopexin" evidence="11">
    <location>
        <begin position="278"/>
        <end position="321"/>
    </location>
</feature>
<evidence type="ECO:0000256" key="8">
    <source>
        <dbReference type="PIRSR" id="PIRSR621190-1"/>
    </source>
</evidence>
<evidence type="ECO:0000256" key="1">
    <source>
        <dbReference type="ARBA" id="ARBA00010370"/>
    </source>
</evidence>
<protein>
    <submittedName>
        <fullName evidence="14">Stromelysin-1-like Protein</fullName>
    </submittedName>
</protein>
<feature type="binding site" evidence="9">
    <location>
        <position position="617"/>
    </location>
    <ligand>
        <name>Zn(2+)</name>
        <dbReference type="ChEBI" id="CHEBI:29105"/>
        <label>2</label>
        <note>catalytic</note>
    </ligand>
</feature>
<dbReference type="GO" id="GO:0031012">
    <property type="term" value="C:extracellular matrix"/>
    <property type="evidence" value="ECO:0007669"/>
    <property type="project" value="InterPro"/>
</dbReference>
<dbReference type="GO" id="GO:0030574">
    <property type="term" value="P:collagen catabolic process"/>
    <property type="evidence" value="ECO:0000318"/>
    <property type="project" value="GO_Central"/>
</dbReference>
<dbReference type="FunFam" id="3.40.390.10:FF:000170">
    <property type="match status" value="1"/>
</dbReference>
<keyword evidence="9" id="KW-0106">Calcium</keyword>
<evidence type="ECO:0000256" key="9">
    <source>
        <dbReference type="PIRSR" id="PIRSR621190-2"/>
    </source>
</evidence>
<feature type="binding site" evidence="9">
    <location>
        <position position="701"/>
    </location>
    <ligand>
        <name>Ca(2+)</name>
        <dbReference type="ChEBI" id="CHEBI:29108"/>
        <label>5</label>
    </ligand>
</feature>
<dbReference type="GO" id="GO:0030198">
    <property type="term" value="P:extracellular matrix organization"/>
    <property type="evidence" value="ECO:0000318"/>
    <property type="project" value="GO_Central"/>
</dbReference>
<keyword evidence="4 12" id="KW-0732">Signal</keyword>
<comment type="cofactor">
    <cofactor evidence="9">
        <name>Ca(2+)</name>
        <dbReference type="ChEBI" id="CHEBI:29108"/>
    </cofactor>
    <text evidence="9">Can bind about 5 Ca(2+) ions per subunit.</text>
</comment>
<dbReference type="AlphaFoldDB" id="A0A139WGM8"/>
<keyword evidence="5" id="KW-0378">Hydrolase</keyword>
<dbReference type="GO" id="GO:0005615">
    <property type="term" value="C:extracellular space"/>
    <property type="evidence" value="ECO:0000318"/>
    <property type="project" value="GO_Central"/>
</dbReference>
<reference evidence="14 15" key="1">
    <citation type="journal article" date="2008" name="Nature">
        <title>The genome of the model beetle and pest Tribolium castaneum.</title>
        <authorList>
            <consortium name="Tribolium Genome Sequencing Consortium"/>
            <person name="Richards S."/>
            <person name="Gibbs R.A."/>
            <person name="Weinstock G.M."/>
            <person name="Brown S.J."/>
            <person name="Denell R."/>
            <person name="Beeman R.W."/>
            <person name="Gibbs R."/>
            <person name="Beeman R.W."/>
            <person name="Brown S.J."/>
            <person name="Bucher G."/>
            <person name="Friedrich M."/>
            <person name="Grimmelikhuijzen C.J."/>
            <person name="Klingler M."/>
            <person name="Lorenzen M."/>
            <person name="Richards S."/>
            <person name="Roth S."/>
            <person name="Schroder R."/>
            <person name="Tautz D."/>
            <person name="Zdobnov E.M."/>
            <person name="Muzny D."/>
            <person name="Gibbs R.A."/>
            <person name="Weinstock G.M."/>
            <person name="Attaway T."/>
            <person name="Bell S."/>
            <person name="Buhay C.J."/>
            <person name="Chandrabose M.N."/>
            <person name="Chavez D."/>
            <person name="Clerk-Blankenburg K.P."/>
            <person name="Cree A."/>
            <person name="Dao M."/>
            <person name="Davis C."/>
            <person name="Chacko J."/>
            <person name="Dinh H."/>
            <person name="Dugan-Rocha S."/>
            <person name="Fowler G."/>
            <person name="Garner T.T."/>
            <person name="Garnes J."/>
            <person name="Gnirke A."/>
            <person name="Hawes A."/>
            <person name="Hernandez J."/>
            <person name="Hines S."/>
            <person name="Holder M."/>
            <person name="Hume J."/>
            <person name="Jhangiani S.N."/>
            <person name="Joshi V."/>
            <person name="Khan Z.M."/>
            <person name="Jackson L."/>
            <person name="Kovar C."/>
            <person name="Kowis A."/>
            <person name="Lee S."/>
            <person name="Lewis L.R."/>
            <person name="Margolis J."/>
            <person name="Morgan M."/>
            <person name="Nazareth L.V."/>
            <person name="Nguyen N."/>
            <person name="Okwuonu G."/>
            <person name="Parker D."/>
            <person name="Richards S."/>
            <person name="Ruiz S.J."/>
            <person name="Santibanez J."/>
            <person name="Savard J."/>
            <person name="Scherer S.E."/>
            <person name="Schneider B."/>
            <person name="Sodergren E."/>
            <person name="Tautz D."/>
            <person name="Vattahil S."/>
            <person name="Villasana D."/>
            <person name="White C.S."/>
            <person name="Wright R."/>
            <person name="Park Y."/>
            <person name="Beeman R.W."/>
            <person name="Lord J."/>
            <person name="Oppert B."/>
            <person name="Lorenzen M."/>
            <person name="Brown S."/>
            <person name="Wang L."/>
            <person name="Savard J."/>
            <person name="Tautz D."/>
            <person name="Richards S."/>
            <person name="Weinstock G."/>
            <person name="Gibbs R.A."/>
            <person name="Liu Y."/>
            <person name="Worley K."/>
            <person name="Weinstock G."/>
            <person name="Elsik C.G."/>
            <person name="Reese J.T."/>
            <person name="Elhaik E."/>
            <person name="Landan G."/>
            <person name="Graur D."/>
            <person name="Arensburger P."/>
            <person name="Atkinson P."/>
            <person name="Beeman R.W."/>
            <person name="Beidler J."/>
            <person name="Brown S.J."/>
            <person name="Demuth J.P."/>
            <person name="Drury D.W."/>
            <person name="Du Y.Z."/>
            <person name="Fujiwara H."/>
            <person name="Lorenzen M."/>
            <person name="Maselli V."/>
            <person name="Osanai M."/>
            <person name="Park Y."/>
            <person name="Robertson H.M."/>
            <person name="Tu Z."/>
            <person name="Wang J.J."/>
            <person name="Wang S."/>
            <person name="Richards S."/>
            <person name="Song H."/>
            <person name="Zhang L."/>
            <person name="Sodergren E."/>
            <person name="Werner D."/>
            <person name="Stanke M."/>
            <person name="Morgenstern B."/>
            <person name="Solovyev V."/>
            <person name="Kosarev P."/>
            <person name="Brown G."/>
            <person name="Chen H.C."/>
            <person name="Ermolaeva O."/>
            <person name="Hlavina W."/>
            <person name="Kapustin Y."/>
            <person name="Kiryutin B."/>
            <person name="Kitts P."/>
            <person name="Maglott D."/>
            <person name="Pruitt K."/>
            <person name="Sapojnikov V."/>
            <person name="Souvorov A."/>
            <person name="Mackey A.J."/>
            <person name="Waterhouse R.M."/>
            <person name="Wyder S."/>
            <person name="Zdobnov E.M."/>
            <person name="Zdobnov E.M."/>
            <person name="Wyder S."/>
            <person name="Kriventseva E.V."/>
            <person name="Kadowaki T."/>
            <person name="Bork P."/>
            <person name="Aranda M."/>
            <person name="Bao R."/>
            <person name="Beermann A."/>
            <person name="Berns N."/>
            <person name="Bolognesi R."/>
            <person name="Bonneton F."/>
            <person name="Bopp D."/>
            <person name="Brown S.J."/>
            <person name="Bucher G."/>
            <person name="Butts T."/>
            <person name="Chaumot A."/>
            <person name="Denell R.E."/>
            <person name="Ferrier D.E."/>
            <person name="Friedrich M."/>
            <person name="Gordon C.M."/>
            <person name="Jindra M."/>
            <person name="Klingler M."/>
            <person name="Lan Q."/>
            <person name="Lattorff H.M."/>
            <person name="Laudet V."/>
            <person name="von Levetsow C."/>
            <person name="Liu Z."/>
            <person name="Lutz R."/>
            <person name="Lynch J.A."/>
            <person name="da Fonseca R.N."/>
            <person name="Posnien N."/>
            <person name="Reuter R."/>
            <person name="Roth S."/>
            <person name="Savard J."/>
            <person name="Schinko J.B."/>
            <person name="Schmitt C."/>
            <person name="Schoppmeier M."/>
            <person name="Schroder R."/>
            <person name="Shippy T.D."/>
            <person name="Simonnet F."/>
            <person name="Marques-Souza H."/>
            <person name="Tautz D."/>
            <person name="Tomoyasu Y."/>
            <person name="Trauner J."/>
            <person name="Van der Zee M."/>
            <person name="Vervoort M."/>
            <person name="Wittkopp N."/>
            <person name="Wimmer E.A."/>
            <person name="Yang X."/>
            <person name="Jones A.K."/>
            <person name="Sattelle D.B."/>
            <person name="Ebert P.R."/>
            <person name="Nelson D."/>
            <person name="Scott J.G."/>
            <person name="Beeman R.W."/>
            <person name="Muthukrishnan S."/>
            <person name="Kramer K.J."/>
            <person name="Arakane Y."/>
            <person name="Beeman R.W."/>
            <person name="Zhu Q."/>
            <person name="Hogenkamp D."/>
            <person name="Dixit R."/>
            <person name="Oppert B."/>
            <person name="Jiang H."/>
            <person name="Zou Z."/>
            <person name="Marshall J."/>
            <person name="Elpidina E."/>
            <person name="Vinokurov K."/>
            <person name="Oppert C."/>
            <person name="Zou Z."/>
            <person name="Evans J."/>
            <person name="Lu Z."/>
            <person name="Zhao P."/>
            <person name="Sumathipala N."/>
            <person name="Altincicek B."/>
            <person name="Vilcinskas A."/>
            <person name="Williams M."/>
            <person name="Hultmark D."/>
            <person name="Hetru C."/>
            <person name="Jiang H."/>
            <person name="Grimmelikhuijzen C.J."/>
            <person name="Hauser F."/>
            <person name="Cazzamali G."/>
            <person name="Williamson M."/>
            <person name="Park Y."/>
            <person name="Li B."/>
            <person name="Tanaka Y."/>
            <person name="Predel R."/>
            <person name="Neupert S."/>
            <person name="Schachtner J."/>
            <person name="Verleyen P."/>
            <person name="Raible F."/>
            <person name="Bork P."/>
            <person name="Friedrich M."/>
            <person name="Walden K.K."/>
            <person name="Robertson H.M."/>
            <person name="Angeli S."/>
            <person name="Foret S."/>
            <person name="Bucher G."/>
            <person name="Schuetz S."/>
            <person name="Maleszka R."/>
            <person name="Wimmer E.A."/>
            <person name="Beeman R.W."/>
            <person name="Lorenzen M."/>
            <person name="Tomoyasu Y."/>
            <person name="Miller S.C."/>
            <person name="Grossmann D."/>
            <person name="Bucher G."/>
        </authorList>
    </citation>
    <scope>NUCLEOTIDE SEQUENCE [LARGE SCALE GENOMIC DNA]</scope>
    <source>
        <strain evidence="14 15">Georgia GA2</strain>
    </source>
</reference>
<feature type="active site" evidence="8">
    <location>
        <position position="599"/>
    </location>
</feature>
<feature type="chain" id="PRO_5007299901" evidence="12">
    <location>
        <begin position="19"/>
        <end position="833"/>
    </location>
</feature>
<dbReference type="Gene3D" id="3.40.390.10">
    <property type="entry name" value="Collagenase (Catalytic Domain)"/>
    <property type="match status" value="2"/>
</dbReference>
<feature type="domain" description="Peptidase metallopeptidase" evidence="13">
    <location>
        <begin position="491"/>
        <end position="641"/>
    </location>
</feature>
<feature type="binding site" evidence="9">
    <location>
        <position position="577"/>
    </location>
    <ligand>
        <name>Ca(2+)</name>
        <dbReference type="ChEBI" id="CHEBI:29108"/>
        <label>3</label>
    </ligand>
</feature>
<dbReference type="SUPFAM" id="SSF50923">
    <property type="entry name" value="Hemopexin-like domain"/>
    <property type="match status" value="2"/>
</dbReference>
<keyword evidence="6 9" id="KW-0862">Zinc</keyword>
<evidence type="ECO:0000256" key="4">
    <source>
        <dbReference type="ARBA" id="ARBA00022729"/>
    </source>
</evidence>
<feature type="repeat" description="Hemopexin" evidence="11">
    <location>
        <begin position="322"/>
        <end position="371"/>
    </location>
</feature>
<dbReference type="SUPFAM" id="SSF55486">
    <property type="entry name" value="Metalloproteases ('zincins'), catalytic domain"/>
    <property type="match status" value="2"/>
</dbReference>
<dbReference type="PROSITE" id="PS51642">
    <property type="entry name" value="HEMOPEXIN_2"/>
    <property type="match status" value="4"/>
</dbReference>
<feature type="domain" description="Peptidase metallopeptidase" evidence="13">
    <location>
        <begin position="86"/>
        <end position="234"/>
    </location>
</feature>
<feature type="binding site" evidence="9">
    <location>
        <position position="574"/>
    </location>
    <ligand>
        <name>Ca(2+)</name>
        <dbReference type="ChEBI" id="CHEBI:29108"/>
        <label>3</label>
    </ligand>
</feature>
<dbReference type="InterPro" id="IPR006026">
    <property type="entry name" value="Peptidase_Metallo"/>
</dbReference>
<dbReference type="InterPro" id="IPR036365">
    <property type="entry name" value="PGBD-like_sf"/>
</dbReference>
<evidence type="ECO:0000256" key="10">
    <source>
        <dbReference type="PIRSR" id="PIRSR621190-3"/>
    </source>
</evidence>
<dbReference type="GO" id="GO:0008270">
    <property type="term" value="F:zinc ion binding"/>
    <property type="evidence" value="ECO:0007669"/>
    <property type="project" value="InterPro"/>
</dbReference>
<name>A0A139WGM8_TRICA</name>
<dbReference type="EMBL" id="KQ971343">
    <property type="protein sequence ID" value="KYB27148.1"/>
    <property type="molecule type" value="Genomic_DNA"/>
</dbReference>
<sequence>MGHFINITFLLFCFNFSAEKPLDVKQELFEHGFLTSLEENPEVLGNAIEKFQQANGLQVTGNLTEETLKKMSSPRCGKAPKLEARNRVKWSKSHITYKIKNWTAPFTEILLRSTFENYIAQWTEEIDLRITESTAKKADIEVYFSKQDGQYGVLGYAYLPENGDIYFDESEEWVFDTSDPEKIFFGWVAAHELGHALGLPHVESKTSIMNPYYSNKVTNPSNSDLKNIKSLYGKAEKVDALLKTEELILIKGRKYCTILNHTVQAGPFSLELKYPGLPNRIDAAFSLKNVVYFFKNNVFFKFKKGQNSFVRKLISVGFEKVPSYIDAAFFDPNSNYIYFFKGSNYYIFDIYEEIGKRLIAKKKISYNWSIPNNIEAAALLDNSRVLFIKKLTCYTVDLATKELLSEQRTLVIFLILMHFSLEKNLDVKQILYESGYLESLNVDPEDLKAAIEKYQKKFGLTVTGNITEELIKKMSVPRCAKPYNLRTNEKTPGKWTKSHITYKIKNSTTNVPESVVRRTFEKFITEWTDKIDLKITEAKSDKADIQVHFTVQDGPYNNLGYAYFPNHGGDIFFDQDEEWIDFWDMDGNRINFNWVLGHELGHALGLPHDDESPNSIMSTYYTSVLRPSKADLKNIKCLYGAAKPNISVLCQQKTVDVLLKTENLILIKGTKYWTIFNNTVQAGPFSLELLYPELPDRIDAAISVKNVVYFFKNNVFFKFIKGRSNFARKLISVGFESVPNNIDTAFFDPSANYIYFFKGSKYYIFDFYKTVGKRMIVENKTISNDWPIPDNIEAATLINNSLVLFIKNFTCYTVNVTTKELTSEQSCARFYGC</sequence>
<feature type="repeat" description="Hemopexin" evidence="11">
    <location>
        <begin position="695"/>
        <end position="738"/>
    </location>
</feature>
<keyword evidence="7" id="KW-0482">Metalloprotease</keyword>
<evidence type="ECO:0000313" key="15">
    <source>
        <dbReference type="Proteomes" id="UP000007266"/>
    </source>
</evidence>
<feature type="binding site" description="in inhibited form" evidence="9">
    <location>
        <position position="479"/>
    </location>
    <ligand>
        <name>Zn(2+)</name>
        <dbReference type="ChEBI" id="CHEBI:29105"/>
        <label>2</label>
        <note>catalytic</note>
    </ligand>
</feature>
<feature type="binding site" evidence="9">
    <location>
        <position position="656"/>
    </location>
    <ligand>
        <name>Ca(2+)</name>
        <dbReference type="ChEBI" id="CHEBI:29108"/>
        <label>4</label>
    </ligand>
</feature>
<feature type="disulfide bond" evidence="10">
    <location>
        <begin position="650"/>
        <end position="833"/>
    </location>
</feature>
<dbReference type="PRINTS" id="PR00138">
    <property type="entry name" value="MATRIXIN"/>
</dbReference>
<reference evidence="14 15" key="2">
    <citation type="journal article" date="2010" name="Nucleic Acids Res.">
        <title>BeetleBase in 2010: revisions to provide comprehensive genomic information for Tribolium castaneum.</title>
        <authorList>
            <person name="Kim H.S."/>
            <person name="Murphy T."/>
            <person name="Xia J."/>
            <person name="Caragea D."/>
            <person name="Park Y."/>
            <person name="Beeman R.W."/>
            <person name="Lorenzen M.D."/>
            <person name="Butcher S."/>
            <person name="Manak J.R."/>
            <person name="Brown S.J."/>
        </authorList>
    </citation>
    <scope>GENOME REANNOTATION</scope>
    <source>
        <strain evidence="14 15">Georgia GA2</strain>
    </source>
</reference>
<dbReference type="InterPro" id="IPR024079">
    <property type="entry name" value="MetalloPept_cat_dom_sf"/>
</dbReference>
<dbReference type="Pfam" id="PF00045">
    <property type="entry name" value="Hemopexin"/>
    <property type="match status" value="3"/>
</dbReference>
<feature type="binding site" evidence="9">
    <location>
        <position position="544"/>
    </location>
    <ligand>
        <name>Ca(2+)</name>
        <dbReference type="ChEBI" id="CHEBI:29108"/>
        <label>2</label>
    </ligand>
</feature>
<evidence type="ECO:0000256" key="2">
    <source>
        <dbReference type="ARBA" id="ARBA00022670"/>
    </source>
</evidence>
<dbReference type="STRING" id="7070.A0A139WGM8"/>